<dbReference type="SUPFAM" id="SSF57938">
    <property type="entry name" value="DnaJ/Hsp40 cysteine-rich domain"/>
    <property type="match status" value="1"/>
</dbReference>
<proteinExistence type="inferred from homology"/>
<evidence type="ECO:0000256" key="2">
    <source>
        <dbReference type="ARBA" id="ARBA00022737"/>
    </source>
</evidence>
<dbReference type="CDD" id="cd10747">
    <property type="entry name" value="DnaJ_C"/>
    <property type="match status" value="1"/>
</dbReference>
<dbReference type="SUPFAM" id="SSF46565">
    <property type="entry name" value="Chaperone J-domain"/>
    <property type="match status" value="1"/>
</dbReference>
<dbReference type="Gene3D" id="2.60.260.20">
    <property type="entry name" value="Urease metallochaperone UreE, N-terminal domain"/>
    <property type="match status" value="2"/>
</dbReference>
<dbReference type="InterPro" id="IPR008971">
    <property type="entry name" value="HSP40/DnaJ_pept-bd"/>
</dbReference>
<dbReference type="PRINTS" id="PR00625">
    <property type="entry name" value="JDOMAIN"/>
</dbReference>
<keyword evidence="4 6" id="KW-0862">Zinc</keyword>
<keyword evidence="1 6" id="KW-0479">Metal-binding</keyword>
<dbReference type="InterPro" id="IPR036869">
    <property type="entry name" value="J_dom_sf"/>
</dbReference>
<dbReference type="PANTHER" id="PTHR44145">
    <property type="entry name" value="DNAJ HOMOLOG SUBFAMILY A MEMBER 3, MITOCHONDRIAL"/>
    <property type="match status" value="1"/>
</dbReference>
<dbReference type="GO" id="GO:0043066">
    <property type="term" value="P:negative regulation of apoptotic process"/>
    <property type="evidence" value="ECO:0007669"/>
    <property type="project" value="TreeGrafter"/>
</dbReference>
<feature type="domain" description="CR-type" evidence="9">
    <location>
        <begin position="185"/>
        <end position="263"/>
    </location>
</feature>
<dbReference type="FunFam" id="2.60.260.20:FF:000005">
    <property type="entry name" value="Chaperone protein dnaJ 1, mitochondrial"/>
    <property type="match status" value="1"/>
</dbReference>
<dbReference type="Pfam" id="PF01556">
    <property type="entry name" value="DnaJ_C"/>
    <property type="match status" value="1"/>
</dbReference>
<reference evidence="10" key="2">
    <citation type="journal article" date="2022" name="Res Sq">
        <title>Comparative Genomics Reveals Insights into the Divergent Evolution of Astigmatic Mites and Household Pest Adaptations.</title>
        <authorList>
            <person name="Xiong Q."/>
            <person name="Wan A.T.-Y."/>
            <person name="Liu X.-Y."/>
            <person name="Fung C.S.-H."/>
            <person name="Xiao X."/>
            <person name="Malainual N."/>
            <person name="Hou J."/>
            <person name="Wang L."/>
            <person name="Wang M."/>
            <person name="Yang K."/>
            <person name="Cui Y."/>
            <person name="Leung E."/>
            <person name="Nong W."/>
            <person name="Shin S.-K."/>
            <person name="Au S."/>
            <person name="Jeong K.Y."/>
            <person name="Chew F.T."/>
            <person name="Hui J."/>
            <person name="Leung T.F."/>
            <person name="Tungtrongchitr A."/>
            <person name="Zhong N."/>
            <person name="Liu Z."/>
            <person name="Tsui S."/>
        </authorList>
    </citation>
    <scope>NUCLEOTIDE SEQUENCE</scope>
    <source>
        <strain evidence="10">Derf</strain>
        <tissue evidence="10">Whole organism</tissue>
    </source>
</reference>
<dbReference type="PROSITE" id="PS50076">
    <property type="entry name" value="DNAJ_2"/>
    <property type="match status" value="1"/>
</dbReference>
<dbReference type="EMBL" id="ASGP02000003">
    <property type="protein sequence ID" value="KAH9516240.1"/>
    <property type="molecule type" value="Genomic_DNA"/>
</dbReference>
<gene>
    <name evidence="10" type="primary">DNAJA3_2</name>
    <name evidence="10" type="ORF">DERF_006994</name>
</gene>
<dbReference type="InterPro" id="IPR001305">
    <property type="entry name" value="HSP_DnaJ_Cys-rich_dom"/>
</dbReference>
<dbReference type="PANTHER" id="PTHR44145:SF3">
    <property type="entry name" value="DNAJ HOMOLOG SUBFAMILY A MEMBER 3, MITOCHONDRIAL"/>
    <property type="match status" value="1"/>
</dbReference>
<evidence type="ECO:0000259" key="9">
    <source>
        <dbReference type="PROSITE" id="PS51188"/>
    </source>
</evidence>
<dbReference type="HAMAP" id="MF_01152">
    <property type="entry name" value="DnaJ"/>
    <property type="match status" value="1"/>
</dbReference>
<dbReference type="Pfam" id="PF00684">
    <property type="entry name" value="DnaJ_CXXCXGXG"/>
    <property type="match status" value="1"/>
</dbReference>
<accession>A0A922HZM3</accession>
<protein>
    <submittedName>
        <fullName evidence="10">DnaJ sub A member 3, mitochondrial</fullName>
    </submittedName>
</protein>
<sequence>MFKSSLVLASHLFSSHHRELYRRLHTSSLCLVAKVDYYKVLGVTRNASQKDIKKSYIELAKKYHPDINPGNKDAAKLFQDIAVAYTVLSNKEKRSQYDAQFEKEQNQTFESFRRSSASSYQSPYETFHSSVNPEELFRKIFGTDFQDRFTKEADREWIDYSGTEHGHAPTETTIIRLTFREAAKGCEKLVEARTLTVCEKCMGIGSEPGKSIQVCPFCEGLGFEIVEGVDERFRVTCRFCNGKGHNVVNKCNNCLGYGRTLVERKIIIPVPPGVTDGETFKVNVDPSEGDFARGTIGTQQIYIKFLVESSEYFSVDGTDLHSSASISIPQAVFGGEIIVDGLWSEEKITIPHGSDSHTVIKLDNKGLKDKVNSSYGNHYVHLKIIVPKKLTTEETRFLQEYAKIEDLTNGSIHGIQKDTRKSTSKAGDHRNTTDPDISDHERLQQTQANFSIVTIFNGFIGEPIKNFYRISKVILGEFMSKK</sequence>
<dbReference type="GO" id="GO:0005739">
    <property type="term" value="C:mitochondrion"/>
    <property type="evidence" value="ECO:0007669"/>
    <property type="project" value="TreeGrafter"/>
</dbReference>
<evidence type="ECO:0000313" key="10">
    <source>
        <dbReference type="EMBL" id="KAH9516240.1"/>
    </source>
</evidence>
<dbReference type="GO" id="GO:0005524">
    <property type="term" value="F:ATP binding"/>
    <property type="evidence" value="ECO:0007669"/>
    <property type="project" value="InterPro"/>
</dbReference>
<evidence type="ECO:0000256" key="5">
    <source>
        <dbReference type="ARBA" id="ARBA00023186"/>
    </source>
</evidence>
<feature type="domain" description="J" evidence="8">
    <location>
        <begin position="36"/>
        <end position="101"/>
    </location>
</feature>
<dbReference type="GO" id="GO:0031072">
    <property type="term" value="F:heat shock protein binding"/>
    <property type="evidence" value="ECO:0007669"/>
    <property type="project" value="InterPro"/>
</dbReference>
<evidence type="ECO:0000256" key="1">
    <source>
        <dbReference type="ARBA" id="ARBA00022723"/>
    </source>
</evidence>
<dbReference type="CDD" id="cd10719">
    <property type="entry name" value="DnaJ_zf"/>
    <property type="match status" value="1"/>
</dbReference>
<name>A0A922HZM3_DERFA</name>
<dbReference type="AlphaFoldDB" id="A0A922HZM3"/>
<dbReference type="GO" id="GO:0009408">
    <property type="term" value="P:response to heat"/>
    <property type="evidence" value="ECO:0007669"/>
    <property type="project" value="InterPro"/>
</dbReference>
<evidence type="ECO:0000259" key="8">
    <source>
        <dbReference type="PROSITE" id="PS50076"/>
    </source>
</evidence>
<dbReference type="SUPFAM" id="SSF49493">
    <property type="entry name" value="HSP40/DnaJ peptide-binding domain"/>
    <property type="match status" value="2"/>
</dbReference>
<dbReference type="InterPro" id="IPR036410">
    <property type="entry name" value="HSP_DnaJ_Cys-rich_dom_sf"/>
</dbReference>
<dbReference type="GO" id="GO:0006457">
    <property type="term" value="P:protein folding"/>
    <property type="evidence" value="ECO:0007669"/>
    <property type="project" value="InterPro"/>
</dbReference>
<dbReference type="GO" id="GO:0007005">
    <property type="term" value="P:mitochondrion organization"/>
    <property type="evidence" value="ECO:0007669"/>
    <property type="project" value="TreeGrafter"/>
</dbReference>
<dbReference type="PROSITE" id="PS51188">
    <property type="entry name" value="ZF_CR"/>
    <property type="match status" value="1"/>
</dbReference>
<dbReference type="InterPro" id="IPR002939">
    <property type="entry name" value="DnaJ_C"/>
</dbReference>
<keyword evidence="2" id="KW-0677">Repeat</keyword>
<dbReference type="Gene3D" id="2.10.230.10">
    <property type="entry name" value="Heat shock protein DnaJ, cysteine-rich domain"/>
    <property type="match status" value="1"/>
</dbReference>
<dbReference type="Pfam" id="PF00226">
    <property type="entry name" value="DnaJ"/>
    <property type="match status" value="1"/>
</dbReference>
<dbReference type="Proteomes" id="UP000790347">
    <property type="component" value="Unassembled WGS sequence"/>
</dbReference>
<evidence type="ECO:0000256" key="6">
    <source>
        <dbReference type="PROSITE-ProRule" id="PRU00546"/>
    </source>
</evidence>
<dbReference type="Gene3D" id="1.10.287.110">
    <property type="entry name" value="DnaJ domain"/>
    <property type="match status" value="1"/>
</dbReference>
<dbReference type="InterPro" id="IPR001623">
    <property type="entry name" value="DnaJ_domain"/>
</dbReference>
<evidence type="ECO:0000256" key="3">
    <source>
        <dbReference type="ARBA" id="ARBA00022771"/>
    </source>
</evidence>
<evidence type="ECO:0000256" key="4">
    <source>
        <dbReference type="ARBA" id="ARBA00022833"/>
    </source>
</evidence>
<feature type="region of interest" description="Disordered" evidence="7">
    <location>
        <begin position="415"/>
        <end position="442"/>
    </location>
</feature>
<dbReference type="GO" id="GO:0008270">
    <property type="term" value="F:zinc ion binding"/>
    <property type="evidence" value="ECO:0007669"/>
    <property type="project" value="UniProtKB-KW"/>
</dbReference>
<comment type="caution">
    <text evidence="10">The sequence shown here is derived from an EMBL/GenBank/DDBJ whole genome shotgun (WGS) entry which is preliminary data.</text>
</comment>
<reference evidence="10" key="1">
    <citation type="submission" date="2013-05" db="EMBL/GenBank/DDBJ databases">
        <authorList>
            <person name="Yim A.K.Y."/>
            <person name="Chan T.F."/>
            <person name="Ji K.M."/>
            <person name="Liu X.Y."/>
            <person name="Zhou J.W."/>
            <person name="Li R.Q."/>
            <person name="Yang K.Y."/>
            <person name="Li J."/>
            <person name="Li M."/>
            <person name="Law P.T.W."/>
            <person name="Wu Y.L."/>
            <person name="Cai Z.L."/>
            <person name="Qin H."/>
            <person name="Bao Y."/>
            <person name="Leung R.K.K."/>
            <person name="Ng P.K.S."/>
            <person name="Zou J."/>
            <person name="Zhong X.J."/>
            <person name="Ran P.X."/>
            <person name="Zhong N.S."/>
            <person name="Liu Z.G."/>
            <person name="Tsui S.K.W."/>
        </authorList>
    </citation>
    <scope>NUCLEOTIDE SEQUENCE</scope>
    <source>
        <strain evidence="10">Derf</strain>
        <tissue evidence="10">Whole organism</tissue>
    </source>
</reference>
<keyword evidence="11" id="KW-1185">Reference proteome</keyword>
<dbReference type="GO" id="GO:0051082">
    <property type="term" value="F:unfolded protein binding"/>
    <property type="evidence" value="ECO:0007669"/>
    <property type="project" value="InterPro"/>
</dbReference>
<keyword evidence="3 6" id="KW-0863">Zinc-finger</keyword>
<dbReference type="InterPro" id="IPR012724">
    <property type="entry name" value="DnaJ"/>
</dbReference>
<feature type="zinc finger region" description="CR-type" evidence="6">
    <location>
        <begin position="185"/>
        <end position="263"/>
    </location>
</feature>
<organism evidence="10 11">
    <name type="scientific">Dermatophagoides farinae</name>
    <name type="common">American house dust mite</name>
    <dbReference type="NCBI Taxonomy" id="6954"/>
    <lineage>
        <taxon>Eukaryota</taxon>
        <taxon>Metazoa</taxon>
        <taxon>Ecdysozoa</taxon>
        <taxon>Arthropoda</taxon>
        <taxon>Chelicerata</taxon>
        <taxon>Arachnida</taxon>
        <taxon>Acari</taxon>
        <taxon>Acariformes</taxon>
        <taxon>Sarcoptiformes</taxon>
        <taxon>Astigmata</taxon>
        <taxon>Psoroptidia</taxon>
        <taxon>Analgoidea</taxon>
        <taxon>Pyroglyphidae</taxon>
        <taxon>Dermatophagoidinae</taxon>
        <taxon>Dermatophagoides</taxon>
    </lineage>
</organism>
<evidence type="ECO:0000313" key="11">
    <source>
        <dbReference type="Proteomes" id="UP000790347"/>
    </source>
</evidence>
<dbReference type="InterPro" id="IPR051938">
    <property type="entry name" value="Apopto_cytoskel_mod"/>
</dbReference>
<keyword evidence="5" id="KW-0143">Chaperone</keyword>
<dbReference type="SMART" id="SM00271">
    <property type="entry name" value="DnaJ"/>
    <property type="match status" value="1"/>
</dbReference>
<evidence type="ECO:0000256" key="7">
    <source>
        <dbReference type="SAM" id="MobiDB-lite"/>
    </source>
</evidence>
<dbReference type="CDD" id="cd06257">
    <property type="entry name" value="DnaJ"/>
    <property type="match status" value="1"/>
</dbReference>